<keyword evidence="18" id="KW-1185">Reference proteome</keyword>
<feature type="binding site" description="covalent" evidence="14">
    <location>
        <position position="125"/>
    </location>
    <ligand>
        <name>heme c</name>
        <dbReference type="ChEBI" id="CHEBI:61717"/>
    </ligand>
</feature>
<dbReference type="InterPro" id="IPR036909">
    <property type="entry name" value="Cyt_c-like_dom_sf"/>
</dbReference>
<evidence type="ECO:0000256" key="5">
    <source>
        <dbReference type="ARBA" id="ARBA00022660"/>
    </source>
</evidence>
<dbReference type="PROSITE" id="PS51007">
    <property type="entry name" value="CYTC"/>
    <property type="match status" value="1"/>
</dbReference>
<dbReference type="RefSeq" id="XP_005650586.1">
    <property type="nucleotide sequence ID" value="XM_005650529.1"/>
</dbReference>
<dbReference type="GeneID" id="17044046"/>
<keyword evidence="11 14" id="KW-0408">Iron</keyword>
<dbReference type="Pfam" id="PF02167">
    <property type="entry name" value="Cytochrom_C1"/>
    <property type="match status" value="1"/>
</dbReference>
<evidence type="ECO:0000256" key="7">
    <source>
        <dbReference type="ARBA" id="ARBA00022723"/>
    </source>
</evidence>
<dbReference type="GO" id="GO:0005743">
    <property type="term" value="C:mitochondrial inner membrane"/>
    <property type="evidence" value="ECO:0007669"/>
    <property type="project" value="UniProtKB-SubCell"/>
</dbReference>
<dbReference type="eggNOG" id="KOG3052">
    <property type="taxonomic scope" value="Eukaryota"/>
</dbReference>
<evidence type="ECO:0000256" key="13">
    <source>
        <dbReference type="ARBA" id="ARBA00023136"/>
    </source>
</evidence>
<evidence type="ECO:0000256" key="3">
    <source>
        <dbReference type="ARBA" id="ARBA00022448"/>
    </source>
</evidence>
<evidence type="ECO:0000256" key="14">
    <source>
        <dbReference type="PIRSR" id="PIRSR602326-1"/>
    </source>
</evidence>
<comment type="cofactor">
    <cofactor evidence="14">
        <name>heme c</name>
        <dbReference type="ChEBI" id="CHEBI:61717"/>
    </cofactor>
    <text evidence="14">Binds 1 heme c group covalently per subunit.</text>
</comment>
<evidence type="ECO:0000256" key="12">
    <source>
        <dbReference type="ARBA" id="ARBA00023128"/>
    </source>
</evidence>
<evidence type="ECO:0000256" key="1">
    <source>
        <dbReference type="ARBA" id="ARBA00004273"/>
    </source>
</evidence>
<keyword evidence="9" id="KW-0249">Electron transport</keyword>
<keyword evidence="7 14" id="KW-0479">Metal-binding</keyword>
<comment type="caution">
    <text evidence="17">The sequence shown here is derived from an EMBL/GenBank/DDBJ whole genome shotgun (WGS) entry which is preliminary data.</text>
</comment>
<dbReference type="GO" id="GO:0009055">
    <property type="term" value="F:electron transfer activity"/>
    <property type="evidence" value="ECO:0007669"/>
    <property type="project" value="InterPro"/>
</dbReference>
<keyword evidence="13" id="KW-0472">Membrane</keyword>
<evidence type="ECO:0000256" key="4">
    <source>
        <dbReference type="ARBA" id="ARBA00022617"/>
    </source>
</evidence>
<evidence type="ECO:0000256" key="10">
    <source>
        <dbReference type="ARBA" id="ARBA00022989"/>
    </source>
</evidence>
<keyword evidence="3" id="KW-0813">Transport</keyword>
<keyword evidence="12" id="KW-0496">Mitochondrion</keyword>
<proteinExistence type="inferred from homology"/>
<comment type="subcellular location">
    <subcellularLocation>
        <location evidence="1">Mitochondrion inner membrane</location>
    </subcellularLocation>
</comment>
<dbReference type="InterPro" id="IPR021157">
    <property type="entry name" value="Cyt_c1_TM_anchor_C"/>
</dbReference>
<dbReference type="GO" id="GO:0046872">
    <property type="term" value="F:metal ion binding"/>
    <property type="evidence" value="ECO:0007669"/>
    <property type="project" value="UniProtKB-KW"/>
</dbReference>
<keyword evidence="10" id="KW-1133">Transmembrane helix</keyword>
<dbReference type="InterPro" id="IPR002326">
    <property type="entry name" value="Cyt_c1"/>
</dbReference>
<dbReference type="SUPFAM" id="SSF46626">
    <property type="entry name" value="Cytochrome c"/>
    <property type="match status" value="1"/>
</dbReference>
<name>I0Z5X3_COCSC</name>
<dbReference type="PANTHER" id="PTHR10266">
    <property type="entry name" value="CYTOCHROME C1"/>
    <property type="match status" value="1"/>
</dbReference>
<dbReference type="PANTHER" id="PTHR10266:SF3">
    <property type="entry name" value="CYTOCHROME C1, HEME PROTEIN, MITOCHONDRIAL"/>
    <property type="match status" value="1"/>
</dbReference>
<feature type="binding site" description="covalent" evidence="14">
    <location>
        <position position="248"/>
    </location>
    <ligand>
        <name>heme c</name>
        <dbReference type="ChEBI" id="CHEBI:61717"/>
    </ligand>
</feature>
<dbReference type="AlphaFoldDB" id="I0Z5X3"/>
<dbReference type="Gene3D" id="1.20.5.100">
    <property type="entry name" value="Cytochrome c1, transmembrane anchor, C-terminal"/>
    <property type="match status" value="1"/>
</dbReference>
<feature type="compositionally biased region" description="Acidic residues" evidence="15">
    <location>
        <begin position="153"/>
        <end position="167"/>
    </location>
</feature>
<evidence type="ECO:0000256" key="11">
    <source>
        <dbReference type="ARBA" id="ARBA00023004"/>
    </source>
</evidence>
<keyword evidence="8" id="KW-0999">Mitochondrion inner membrane</keyword>
<feature type="region of interest" description="Disordered" evidence="15">
    <location>
        <begin position="153"/>
        <end position="182"/>
    </location>
</feature>
<dbReference type="EMBL" id="AGSI01000003">
    <property type="protein sequence ID" value="EIE26042.1"/>
    <property type="molecule type" value="Genomic_DNA"/>
</dbReference>
<comment type="similarity">
    <text evidence="2">Belongs to the cytochrome c family.</text>
</comment>
<dbReference type="FunFam" id="1.20.5.100:FF:000003">
    <property type="entry name" value="Cytochrome c1, heme protein, mitochondrial"/>
    <property type="match status" value="1"/>
</dbReference>
<keyword evidence="4 14" id="KW-0349">Heme</keyword>
<gene>
    <name evidence="17" type="ORF">COCSUDRAFT_64948</name>
</gene>
<dbReference type="GO" id="GO:0020037">
    <property type="term" value="F:heme binding"/>
    <property type="evidence" value="ECO:0007669"/>
    <property type="project" value="InterPro"/>
</dbReference>
<reference evidence="17 18" key="1">
    <citation type="journal article" date="2012" name="Genome Biol.">
        <title>The genome of the polar eukaryotic microalga coccomyxa subellipsoidea reveals traits of cold adaptation.</title>
        <authorList>
            <person name="Blanc G."/>
            <person name="Agarkova I."/>
            <person name="Grimwood J."/>
            <person name="Kuo A."/>
            <person name="Brueggeman A."/>
            <person name="Dunigan D."/>
            <person name="Gurnon J."/>
            <person name="Ladunga I."/>
            <person name="Lindquist E."/>
            <person name="Lucas S."/>
            <person name="Pangilinan J."/>
            <person name="Proschold T."/>
            <person name="Salamov A."/>
            <person name="Schmutz J."/>
            <person name="Weeks D."/>
            <person name="Yamada T."/>
            <person name="Claverie J.M."/>
            <person name="Grigoriev I."/>
            <person name="Van Etten J."/>
            <person name="Lomsadze A."/>
            <person name="Borodovsky M."/>
        </authorList>
    </citation>
    <scope>NUCLEOTIDE SEQUENCE [LARGE SCALE GENOMIC DNA]</scope>
    <source>
        <strain evidence="17 18">C-169</strain>
    </source>
</reference>
<evidence type="ECO:0000256" key="15">
    <source>
        <dbReference type="SAM" id="MobiDB-lite"/>
    </source>
</evidence>
<accession>I0Z5X3</accession>
<dbReference type="InterPro" id="IPR009056">
    <property type="entry name" value="Cyt_c-like_dom"/>
</dbReference>
<evidence type="ECO:0000313" key="18">
    <source>
        <dbReference type="Proteomes" id="UP000007264"/>
    </source>
</evidence>
<evidence type="ECO:0000256" key="9">
    <source>
        <dbReference type="ARBA" id="ARBA00022982"/>
    </source>
</evidence>
<feature type="binding site" description="covalent" evidence="14">
    <location>
        <position position="128"/>
    </location>
    <ligand>
        <name>heme c</name>
        <dbReference type="ChEBI" id="CHEBI:61717"/>
    </ligand>
</feature>
<evidence type="ECO:0000313" key="17">
    <source>
        <dbReference type="EMBL" id="EIE26042.1"/>
    </source>
</evidence>
<dbReference type="SUPFAM" id="SSF81496">
    <property type="entry name" value="Cytochrome c1 subunit of cytochrome bc1 complex (Ubiquinol-cytochrome c reductase), transmembrane anchor"/>
    <property type="match status" value="1"/>
</dbReference>
<evidence type="ECO:0000256" key="2">
    <source>
        <dbReference type="ARBA" id="ARBA00006488"/>
    </source>
</evidence>
<sequence length="329" mass="35859">MLRSGGAALLRTLRQGAAAGSPSIEQSSSKLTQAAPLVGAAQSVHTEAAAAQNAEQKTRSRWSWQKKAAVGLGATVVGGLGIALMEEEAELGLHAPHYPWNHAGLFSAYDHAAIRRGHQVYSQVCAACHSVNQLHYRDLVGVAYTEEEAKEMAAETEVEDGPNDEGENYTRPGRLSDPLPRPYANEEAARYANGGAYPPDLSLITKARHDGQNYVFALLLGYRDPPAGVSVREGLHYNPYFPGGAIAMPKMLVDEGTEYEDGTAPTEAQQAKDVTTFLAWAAEPEHDDRKLMGAKWIFVLSIVYLTAVYYKRWKWAPLKARRIVVDAIN</sequence>
<keyword evidence="6" id="KW-0812">Transmembrane</keyword>
<dbReference type="PRINTS" id="PR00603">
    <property type="entry name" value="CYTOCHROMEC1"/>
</dbReference>
<feature type="binding site" description="covalent" evidence="14">
    <location>
        <position position="129"/>
    </location>
    <ligand>
        <name>heme c</name>
        <dbReference type="ChEBI" id="CHEBI:61717"/>
    </ligand>
</feature>
<dbReference type="STRING" id="574566.I0Z5X3"/>
<feature type="domain" description="Cytochrome c" evidence="16">
    <location>
        <begin position="112"/>
        <end position="219"/>
    </location>
</feature>
<dbReference type="Gene3D" id="1.10.760.10">
    <property type="entry name" value="Cytochrome c-like domain"/>
    <property type="match status" value="1"/>
</dbReference>
<evidence type="ECO:0000256" key="6">
    <source>
        <dbReference type="ARBA" id="ARBA00022692"/>
    </source>
</evidence>
<dbReference type="FunFam" id="1.10.760.10:FF:000002">
    <property type="entry name" value="Cytochrome c1, heme protein"/>
    <property type="match status" value="1"/>
</dbReference>
<organism evidence="17 18">
    <name type="scientific">Coccomyxa subellipsoidea (strain C-169)</name>
    <name type="common">Green microalga</name>
    <dbReference type="NCBI Taxonomy" id="574566"/>
    <lineage>
        <taxon>Eukaryota</taxon>
        <taxon>Viridiplantae</taxon>
        <taxon>Chlorophyta</taxon>
        <taxon>core chlorophytes</taxon>
        <taxon>Trebouxiophyceae</taxon>
        <taxon>Trebouxiophyceae incertae sedis</taxon>
        <taxon>Coccomyxaceae</taxon>
        <taxon>Coccomyxa</taxon>
        <taxon>Coccomyxa subellipsoidea</taxon>
    </lineage>
</organism>
<dbReference type="GO" id="GO:0006122">
    <property type="term" value="P:mitochondrial electron transport, ubiquinol to cytochrome c"/>
    <property type="evidence" value="ECO:0007669"/>
    <property type="project" value="TreeGrafter"/>
</dbReference>
<dbReference type="OrthoDB" id="5925at2759"/>
<protein>
    <recommendedName>
        <fullName evidence="16">Cytochrome c domain-containing protein</fullName>
    </recommendedName>
</protein>
<evidence type="ECO:0000256" key="8">
    <source>
        <dbReference type="ARBA" id="ARBA00022792"/>
    </source>
</evidence>
<dbReference type="KEGG" id="csl:COCSUDRAFT_64948"/>
<evidence type="ECO:0000259" key="16">
    <source>
        <dbReference type="PROSITE" id="PS51007"/>
    </source>
</evidence>
<keyword evidence="5" id="KW-0679">Respiratory chain</keyword>
<dbReference type="Proteomes" id="UP000007264">
    <property type="component" value="Unassembled WGS sequence"/>
</dbReference>